<dbReference type="SUPFAM" id="SSF52540">
    <property type="entry name" value="P-loop containing nucleoside triphosphate hydrolases"/>
    <property type="match status" value="1"/>
</dbReference>
<comment type="subcellular location">
    <subcellularLocation>
        <location evidence="1">Nucleus</location>
    </subcellularLocation>
</comment>
<dbReference type="GO" id="GO:0005634">
    <property type="term" value="C:nucleus"/>
    <property type="evidence" value="ECO:0007669"/>
    <property type="project" value="UniProtKB-SubCell"/>
</dbReference>
<dbReference type="Pfam" id="PF13401">
    <property type="entry name" value="AAA_22"/>
    <property type="match status" value="1"/>
</dbReference>
<sequence length="543" mass="62602">MNSLQMDLPPFPETPRKLKRSRNILNSPSKYDDENDHSPLRSLSDNTIQNRIGTEKRLLRSSTKLQLPSPENSPQKKRQKKILTELSSNKLTFGKQSLYARTKSLLQRSSSVIPNESGALLTREIQCSQILNFLDENIINHKSNSLYITGPPGTGKSAQLELLLKYKFLPIDLNQSHIKTHNPNLVNNNYYQPMSLKARTENINVSSINCIAIKEPSQIFQRIYESFVTKEYESQHKTVKTMLHLQQFMQKYSKETTFVIILDEMDKLVRLTTNDTHATRIIFELFMLARLPDINFILIGVANSLDMKDKFLSRLNLRQDLLPKTIVFNPYSAEEMFRIIMDKISTLDDCVFNPMAIKFAVKKCSGNTGDLRRLLDILRHSIEIVELENLMERRKNGKKYIENDDSEIKKIGLQHIAKVFSSITNSSSTRSRINKINMQQKVILCSLVQREKTDIFQSSCNLDDAFSYYVKLLNNKDVFKPLNRNEFLEVCNALETCGLVEISNGRSTGKTRHVVKLIKTTVDEKEFTQEISKTELLKHFLIL</sequence>
<feature type="compositionally biased region" description="Polar residues" evidence="8">
    <location>
        <begin position="60"/>
        <end position="73"/>
    </location>
</feature>
<dbReference type="GO" id="GO:0006270">
    <property type="term" value="P:DNA replication initiation"/>
    <property type="evidence" value="ECO:0007669"/>
    <property type="project" value="UniProtKB-UniRule"/>
</dbReference>
<dbReference type="InterPro" id="IPR049945">
    <property type="entry name" value="AAA_22"/>
</dbReference>
<evidence type="ECO:0000256" key="1">
    <source>
        <dbReference type="ARBA" id="ARBA00004123"/>
    </source>
</evidence>
<keyword evidence="3" id="KW-0132">Cell division</keyword>
<dbReference type="Gene3D" id="3.40.50.300">
    <property type="entry name" value="P-loop containing nucleotide triphosphate hydrolases"/>
    <property type="match status" value="1"/>
</dbReference>
<dbReference type="AlphaFoldDB" id="A0A8H2VFR4"/>
<evidence type="ECO:0000256" key="7">
    <source>
        <dbReference type="PIRNR" id="PIRNR001767"/>
    </source>
</evidence>
<keyword evidence="10" id="KW-0067">ATP-binding</keyword>
<evidence type="ECO:0000256" key="6">
    <source>
        <dbReference type="ARBA" id="ARBA00023306"/>
    </source>
</evidence>
<dbReference type="GO" id="GO:0033314">
    <property type="term" value="P:mitotic DNA replication checkpoint signaling"/>
    <property type="evidence" value="ECO:0007669"/>
    <property type="project" value="TreeGrafter"/>
</dbReference>
<dbReference type="GO" id="GO:0003688">
    <property type="term" value="F:DNA replication origin binding"/>
    <property type="evidence" value="ECO:0007669"/>
    <property type="project" value="TreeGrafter"/>
</dbReference>
<dbReference type="InterPro" id="IPR054425">
    <property type="entry name" value="Cdc6_ORC1-like_ATPase_lid"/>
</dbReference>
<evidence type="ECO:0000256" key="5">
    <source>
        <dbReference type="ARBA" id="ARBA00023242"/>
    </source>
</evidence>
<dbReference type="InterPro" id="IPR036388">
    <property type="entry name" value="WH-like_DNA-bd_sf"/>
</dbReference>
<accession>A0A8H2VFR4</accession>
<evidence type="ECO:0000256" key="8">
    <source>
        <dbReference type="SAM" id="MobiDB-lite"/>
    </source>
</evidence>
<evidence type="ECO:0000256" key="2">
    <source>
        <dbReference type="ARBA" id="ARBA00006184"/>
    </source>
</evidence>
<evidence type="ECO:0000259" key="9">
    <source>
        <dbReference type="SMART" id="SM00382"/>
    </source>
</evidence>
<proteinExistence type="inferred from homology"/>
<keyword evidence="11" id="KW-1185">Reference proteome</keyword>
<dbReference type="PANTHER" id="PTHR10763:SF26">
    <property type="entry name" value="CELL DIVISION CONTROL PROTEIN 6 HOMOLOG"/>
    <property type="match status" value="1"/>
</dbReference>
<dbReference type="RefSeq" id="XP_041406541.1">
    <property type="nucleotide sequence ID" value="XM_041550607.1"/>
</dbReference>
<dbReference type="InterPro" id="IPR003593">
    <property type="entry name" value="AAA+_ATPase"/>
</dbReference>
<evidence type="ECO:0000256" key="4">
    <source>
        <dbReference type="ARBA" id="ARBA00022705"/>
    </source>
</evidence>
<dbReference type="GO" id="GO:0005524">
    <property type="term" value="F:ATP binding"/>
    <property type="evidence" value="ECO:0007669"/>
    <property type="project" value="UniProtKB-KW"/>
</dbReference>
<dbReference type="InterPro" id="IPR027417">
    <property type="entry name" value="P-loop_NTPase"/>
</dbReference>
<dbReference type="GeneID" id="64857703"/>
<dbReference type="Pfam" id="PF22606">
    <property type="entry name" value="Cdc6-ORC-like_ATPase_lid"/>
    <property type="match status" value="1"/>
</dbReference>
<dbReference type="InterPro" id="IPR050311">
    <property type="entry name" value="ORC1/CDC6"/>
</dbReference>
<dbReference type="EMBL" id="CAEFZW010000004">
    <property type="protein sequence ID" value="CAB4254697.1"/>
    <property type="molecule type" value="Genomic_DNA"/>
</dbReference>
<keyword evidence="4" id="KW-0235">DNA replication</keyword>
<reference evidence="10 11" key="1">
    <citation type="submission" date="2020-05" db="EMBL/GenBank/DDBJ databases">
        <authorList>
            <person name="Casaregola S."/>
            <person name="Devillers H."/>
            <person name="Grondin C."/>
        </authorList>
    </citation>
    <scope>NUCLEOTIDE SEQUENCE [LARGE SCALE GENOMIC DNA]</scope>
    <source>
        <strain evidence="10 11">CLIB 1767</strain>
    </source>
</reference>
<feature type="compositionally biased region" description="Polar residues" evidence="8">
    <location>
        <begin position="41"/>
        <end position="52"/>
    </location>
</feature>
<comment type="similarity">
    <text evidence="2 7">Belongs to the CDC6/cdc18 family.</text>
</comment>
<dbReference type="InterPro" id="IPR016314">
    <property type="entry name" value="Cdc6/18"/>
</dbReference>
<name>A0A8H2VFR4_9SACH</name>
<evidence type="ECO:0000313" key="10">
    <source>
        <dbReference type="EMBL" id="CAB4254697.1"/>
    </source>
</evidence>
<dbReference type="SMART" id="SM00382">
    <property type="entry name" value="AAA"/>
    <property type="match status" value="1"/>
</dbReference>
<comment type="caution">
    <text evidence="10">The sequence shown here is derived from an EMBL/GenBank/DDBJ whole genome shotgun (WGS) entry which is preliminary data.</text>
</comment>
<keyword evidence="10" id="KW-0547">Nucleotide-binding</keyword>
<dbReference type="InterPro" id="IPR036390">
    <property type="entry name" value="WH_DNA-bd_sf"/>
</dbReference>
<dbReference type="Pfam" id="PF09079">
    <property type="entry name" value="WHD_Cdc6"/>
    <property type="match status" value="1"/>
</dbReference>
<dbReference type="InterPro" id="IPR015163">
    <property type="entry name" value="Cdc6_C"/>
</dbReference>
<keyword evidence="5" id="KW-0539">Nucleus</keyword>
<gene>
    <name evidence="10" type="ORF">KABA2_04S12254</name>
</gene>
<dbReference type="Proteomes" id="UP000644660">
    <property type="component" value="Unassembled WGS sequence"/>
</dbReference>
<dbReference type="OrthoDB" id="1926878at2759"/>
<evidence type="ECO:0000313" key="11">
    <source>
        <dbReference type="Proteomes" id="UP000644660"/>
    </source>
</evidence>
<feature type="domain" description="AAA+ ATPase" evidence="9">
    <location>
        <begin position="142"/>
        <end position="321"/>
    </location>
</feature>
<dbReference type="PIRSF" id="PIRSF001767">
    <property type="entry name" value="Cdc6"/>
    <property type="match status" value="1"/>
</dbReference>
<dbReference type="PANTHER" id="PTHR10763">
    <property type="entry name" value="CELL DIVISION CONTROL PROTEIN 6-RELATED"/>
    <property type="match status" value="1"/>
</dbReference>
<evidence type="ECO:0000256" key="3">
    <source>
        <dbReference type="ARBA" id="ARBA00022618"/>
    </source>
</evidence>
<dbReference type="Gene3D" id="1.10.10.10">
    <property type="entry name" value="Winged helix-like DNA-binding domain superfamily/Winged helix DNA-binding domain"/>
    <property type="match status" value="1"/>
</dbReference>
<dbReference type="SUPFAM" id="SSF46785">
    <property type="entry name" value="Winged helix' DNA-binding domain"/>
    <property type="match status" value="1"/>
</dbReference>
<organism evidence="10 11">
    <name type="scientific">Maudiozyma barnettii</name>
    <dbReference type="NCBI Taxonomy" id="61262"/>
    <lineage>
        <taxon>Eukaryota</taxon>
        <taxon>Fungi</taxon>
        <taxon>Dikarya</taxon>
        <taxon>Ascomycota</taxon>
        <taxon>Saccharomycotina</taxon>
        <taxon>Saccharomycetes</taxon>
        <taxon>Saccharomycetales</taxon>
        <taxon>Saccharomycetaceae</taxon>
        <taxon>Maudiozyma</taxon>
    </lineage>
</organism>
<dbReference type="GO" id="GO:0051301">
    <property type="term" value="P:cell division"/>
    <property type="evidence" value="ECO:0007669"/>
    <property type="project" value="UniProtKB-UniRule"/>
</dbReference>
<protein>
    <recommendedName>
        <fullName evidence="7">Cell division control protein</fullName>
    </recommendedName>
</protein>
<dbReference type="Gene3D" id="1.10.8.60">
    <property type="match status" value="1"/>
</dbReference>
<feature type="region of interest" description="Disordered" evidence="8">
    <location>
        <begin position="1"/>
        <end position="80"/>
    </location>
</feature>
<dbReference type="GO" id="GO:0016887">
    <property type="term" value="F:ATP hydrolysis activity"/>
    <property type="evidence" value="ECO:0007669"/>
    <property type="project" value="InterPro"/>
</dbReference>
<keyword evidence="6" id="KW-0131">Cell cycle</keyword>
<feature type="compositionally biased region" description="Basic and acidic residues" evidence="8">
    <location>
        <begin position="30"/>
        <end position="39"/>
    </location>
</feature>